<organism evidence="13 14">
    <name type="scientific">Lautropia mirabilis ATCC 51599</name>
    <dbReference type="NCBI Taxonomy" id="887898"/>
    <lineage>
        <taxon>Bacteria</taxon>
        <taxon>Pseudomonadati</taxon>
        <taxon>Pseudomonadota</taxon>
        <taxon>Betaproteobacteria</taxon>
        <taxon>Burkholderiales</taxon>
        <taxon>Burkholderiaceae</taxon>
        <taxon>Lautropia</taxon>
    </lineage>
</organism>
<dbReference type="GO" id="GO:0005525">
    <property type="term" value="F:GTP binding"/>
    <property type="evidence" value="ECO:0007669"/>
    <property type="project" value="UniProtKB-KW"/>
</dbReference>
<keyword evidence="5" id="KW-0547">Nucleotide-binding</keyword>
<name>E7RXL1_9BURK</name>
<feature type="domain" description="Nucleotidyl transferase" evidence="10">
    <location>
        <begin position="4"/>
        <end position="294"/>
    </location>
</feature>
<evidence type="ECO:0000313" key="14">
    <source>
        <dbReference type="Proteomes" id="UP000011021"/>
    </source>
</evidence>
<evidence type="ECO:0000256" key="6">
    <source>
        <dbReference type="ARBA" id="ARBA00023134"/>
    </source>
</evidence>
<dbReference type="GO" id="GO:0009298">
    <property type="term" value="P:GDP-mannose biosynthetic process"/>
    <property type="evidence" value="ECO:0007669"/>
    <property type="project" value="TreeGrafter"/>
</dbReference>
<evidence type="ECO:0000256" key="4">
    <source>
        <dbReference type="ARBA" id="ARBA00022695"/>
    </source>
</evidence>
<dbReference type="EMBL" id="AEQP01000010">
    <property type="protein sequence ID" value="EFV94685.1"/>
    <property type="molecule type" value="Genomic_DNA"/>
</dbReference>
<keyword evidence="3 13" id="KW-0808">Transferase</keyword>
<feature type="domain" description="Mannose-6-phosphate isomerase type II C-terminal" evidence="11">
    <location>
        <begin position="366"/>
        <end position="479"/>
    </location>
</feature>
<dbReference type="InterPro" id="IPR005835">
    <property type="entry name" value="NTP_transferase_dom"/>
</dbReference>
<dbReference type="SUPFAM" id="SSF53448">
    <property type="entry name" value="Nucleotide-diphospho-sugar transferases"/>
    <property type="match status" value="1"/>
</dbReference>
<dbReference type="PANTHER" id="PTHR46390:SF1">
    <property type="entry name" value="MANNOSE-1-PHOSPHATE GUANYLYLTRANSFERASE"/>
    <property type="match status" value="1"/>
</dbReference>
<dbReference type="CDD" id="cd02509">
    <property type="entry name" value="GDP-M1P_Guanylyltransferase"/>
    <property type="match status" value="1"/>
</dbReference>
<comment type="catalytic activity">
    <reaction evidence="7">
        <text>alpha-D-mannose 1-phosphate + GTP + H(+) = GDP-alpha-D-mannose + diphosphate</text>
        <dbReference type="Rhea" id="RHEA:15229"/>
        <dbReference type="ChEBI" id="CHEBI:15378"/>
        <dbReference type="ChEBI" id="CHEBI:33019"/>
        <dbReference type="ChEBI" id="CHEBI:37565"/>
        <dbReference type="ChEBI" id="CHEBI:57527"/>
        <dbReference type="ChEBI" id="CHEBI:58409"/>
        <dbReference type="EC" id="2.7.7.13"/>
    </reaction>
</comment>
<gene>
    <name evidence="13" type="ORF">HMPREF0551_1432</name>
</gene>
<evidence type="ECO:0000259" key="10">
    <source>
        <dbReference type="Pfam" id="PF00483"/>
    </source>
</evidence>
<protein>
    <recommendedName>
        <fullName evidence="2">mannose-1-phosphate guanylyltransferase</fullName>
        <ecNumber evidence="2">2.7.7.13</ecNumber>
    </recommendedName>
</protein>
<dbReference type="Gene3D" id="3.90.550.10">
    <property type="entry name" value="Spore Coat Polysaccharide Biosynthesis Protein SpsA, Chain A"/>
    <property type="match status" value="1"/>
</dbReference>
<dbReference type="STRING" id="887898.HMPREF0551_1432"/>
<dbReference type="HOGENOM" id="CLU_035527_1_0_4"/>
<evidence type="ECO:0000259" key="11">
    <source>
        <dbReference type="Pfam" id="PF01050"/>
    </source>
</evidence>
<evidence type="ECO:0000256" key="5">
    <source>
        <dbReference type="ARBA" id="ARBA00022741"/>
    </source>
</evidence>
<dbReference type="GO" id="GO:0004475">
    <property type="term" value="F:mannose-1-phosphate guanylyltransferase (GTP) activity"/>
    <property type="evidence" value="ECO:0007669"/>
    <property type="project" value="UniProtKB-EC"/>
</dbReference>
<dbReference type="EC" id="2.7.7.13" evidence="2"/>
<dbReference type="GO" id="GO:0000271">
    <property type="term" value="P:polysaccharide biosynthetic process"/>
    <property type="evidence" value="ECO:0007669"/>
    <property type="project" value="InterPro"/>
</dbReference>
<dbReference type="AlphaFoldDB" id="E7RXL1"/>
<accession>E7RXL1</accession>
<keyword evidence="6" id="KW-0342">GTP-binding</keyword>
<dbReference type="Pfam" id="PF01050">
    <property type="entry name" value="MannoseP_isomer"/>
    <property type="match status" value="1"/>
</dbReference>
<dbReference type="SUPFAM" id="SSF51182">
    <property type="entry name" value="RmlC-like cupins"/>
    <property type="match status" value="1"/>
</dbReference>
<dbReference type="InterPro" id="IPR054566">
    <property type="entry name" value="ManC/GMP-like_b-helix"/>
</dbReference>
<feature type="coiled-coil region" evidence="9">
    <location>
        <begin position="344"/>
        <end position="371"/>
    </location>
</feature>
<dbReference type="eggNOG" id="COG0662">
    <property type="taxonomic scope" value="Bacteria"/>
</dbReference>
<dbReference type="InterPro" id="IPR011051">
    <property type="entry name" value="RmlC_Cupin_sf"/>
</dbReference>
<evidence type="ECO:0000259" key="12">
    <source>
        <dbReference type="Pfam" id="PF22640"/>
    </source>
</evidence>
<sequence length="484" mass="53332">MLIPVILSGGAGTRLWPVSREGHPKPFMKLPDGESLLMKTYRRARRVADPGEILTVTNREYFFLSRDEYQLTLPDEPERPTFLLEPFGRNTAPAIALAALQVADRHGPDALMLVMPADHLISDEALFGTTVGQAAALAAQGYLVTFGIQPTAPETGYGYIEAGEPIPGAGHQASNGRHVVRFIEKPAREKAEQLLAAGNYLWNSGMFCFAARTMLEALQQHAPDVLRAARACQASAKQEHTSHATLLEIVGDDFREAPDISIDYAVMEKSDRVAVVPGTFGWNDIGSWDAVRSLSAPDDEGNRSTGETVFVDSHDVYVHNSEDRLVATVGLENLLIIDTPDALLVAAADQAQKVKEVVKELKARKHEAAQLHRTVARPWGTYTILGEGSRYKIKRIEVKPGASLSLQMHHHRNEHWIVVKGMAKVTNGDEEIFVGTNESTYIPATHRHRLENPGLLPLVMIEVQSGEYLGEDDIVRFQDNYGRA</sequence>
<dbReference type="Pfam" id="PF00483">
    <property type="entry name" value="NTP_transferase"/>
    <property type="match status" value="1"/>
</dbReference>
<dbReference type="CDD" id="cd02213">
    <property type="entry name" value="cupin_PMI_typeII_C"/>
    <property type="match status" value="1"/>
</dbReference>
<dbReference type="InterPro" id="IPR029044">
    <property type="entry name" value="Nucleotide-diphossugar_trans"/>
</dbReference>
<dbReference type="GO" id="GO:0016853">
    <property type="term" value="F:isomerase activity"/>
    <property type="evidence" value="ECO:0007669"/>
    <property type="project" value="UniProtKB-KW"/>
</dbReference>
<dbReference type="eggNOG" id="COG0836">
    <property type="taxonomic scope" value="Bacteria"/>
</dbReference>
<keyword evidence="13" id="KW-0413">Isomerase</keyword>
<evidence type="ECO:0000256" key="8">
    <source>
        <dbReference type="RuleBase" id="RU004190"/>
    </source>
</evidence>
<keyword evidence="14" id="KW-1185">Reference proteome</keyword>
<evidence type="ECO:0000256" key="3">
    <source>
        <dbReference type="ARBA" id="ARBA00022679"/>
    </source>
</evidence>
<keyword evidence="4 13" id="KW-0548">Nucleotidyltransferase</keyword>
<dbReference type="Pfam" id="PF22640">
    <property type="entry name" value="ManC_GMP_beta-helix"/>
    <property type="match status" value="1"/>
</dbReference>
<evidence type="ECO:0000256" key="9">
    <source>
        <dbReference type="SAM" id="Coils"/>
    </source>
</evidence>
<dbReference type="Gene3D" id="2.60.120.10">
    <property type="entry name" value="Jelly Rolls"/>
    <property type="match status" value="1"/>
</dbReference>
<evidence type="ECO:0000256" key="2">
    <source>
        <dbReference type="ARBA" id="ARBA00012387"/>
    </source>
</evidence>
<feature type="domain" description="MannoseP isomerase/GMP-like beta-helix" evidence="12">
    <location>
        <begin position="306"/>
        <end position="361"/>
    </location>
</feature>
<proteinExistence type="inferred from homology"/>
<reference evidence="13 14" key="1">
    <citation type="submission" date="2010-12" db="EMBL/GenBank/DDBJ databases">
        <authorList>
            <person name="Muzny D."/>
            <person name="Qin X."/>
            <person name="Deng J."/>
            <person name="Jiang H."/>
            <person name="Liu Y."/>
            <person name="Qu J."/>
            <person name="Song X.-Z."/>
            <person name="Zhang L."/>
            <person name="Thornton R."/>
            <person name="Coyle M."/>
            <person name="Francisco L."/>
            <person name="Jackson L."/>
            <person name="Javaid M."/>
            <person name="Korchina V."/>
            <person name="Kovar C."/>
            <person name="Mata R."/>
            <person name="Mathew T."/>
            <person name="Ngo R."/>
            <person name="Nguyen L."/>
            <person name="Nguyen N."/>
            <person name="Okwuonu G."/>
            <person name="Ongeri F."/>
            <person name="Pham C."/>
            <person name="Simmons D."/>
            <person name="Wilczek-Boney K."/>
            <person name="Hale W."/>
            <person name="Jakkamsetti A."/>
            <person name="Pham P."/>
            <person name="Ruth R."/>
            <person name="San Lucas F."/>
            <person name="Warren J."/>
            <person name="Zhang J."/>
            <person name="Zhao Z."/>
            <person name="Zhou C."/>
            <person name="Zhu D."/>
            <person name="Lee S."/>
            <person name="Bess C."/>
            <person name="Blankenburg K."/>
            <person name="Forbes L."/>
            <person name="Fu Q."/>
            <person name="Gubbala S."/>
            <person name="Hirani K."/>
            <person name="Jayaseelan J.C."/>
            <person name="Lara F."/>
            <person name="Munidasa M."/>
            <person name="Palculict T."/>
            <person name="Patil S."/>
            <person name="Pu L.-L."/>
            <person name="Saada N."/>
            <person name="Tang L."/>
            <person name="Weissenberger G."/>
            <person name="Zhu Y."/>
            <person name="Hemphill L."/>
            <person name="Shang Y."/>
            <person name="Youmans B."/>
            <person name="Ayvaz T."/>
            <person name="Ross M."/>
            <person name="Santibanez J."/>
            <person name="Aqrawi P."/>
            <person name="Gross S."/>
            <person name="Joshi V."/>
            <person name="Fowler G."/>
            <person name="Nazareth L."/>
            <person name="Reid J."/>
            <person name="Worley K."/>
            <person name="Petrosino J."/>
            <person name="Highlander S."/>
            <person name="Gibbs R."/>
        </authorList>
    </citation>
    <scope>NUCLEOTIDE SEQUENCE [LARGE SCALE GENOMIC DNA]</scope>
    <source>
        <strain evidence="13 14">ATCC 51599</strain>
    </source>
</reference>
<evidence type="ECO:0000313" key="13">
    <source>
        <dbReference type="EMBL" id="EFV94685.1"/>
    </source>
</evidence>
<keyword evidence="9" id="KW-0175">Coiled coil</keyword>
<dbReference type="InterPro" id="IPR049577">
    <property type="entry name" value="GMPP_N"/>
</dbReference>
<dbReference type="FunFam" id="2.60.120.10:FF:000032">
    <property type="entry name" value="Mannose-1-phosphate guanylyltransferase/mannose-6-phosphate isomerase"/>
    <property type="match status" value="1"/>
</dbReference>
<dbReference type="RefSeq" id="WP_005673706.1">
    <property type="nucleotide sequence ID" value="NZ_CP146288.1"/>
</dbReference>
<dbReference type="InterPro" id="IPR001538">
    <property type="entry name" value="Man6P_isomerase-2_C"/>
</dbReference>
<dbReference type="NCBIfam" id="TIGR01479">
    <property type="entry name" value="GMP_PMI"/>
    <property type="match status" value="1"/>
</dbReference>
<dbReference type="InterPro" id="IPR006375">
    <property type="entry name" value="Man1P_GuaTrfase/Man6P_Isoase"/>
</dbReference>
<comment type="similarity">
    <text evidence="1 8">Belongs to the mannose-6-phosphate isomerase type 2 family.</text>
</comment>
<evidence type="ECO:0000256" key="7">
    <source>
        <dbReference type="ARBA" id="ARBA00047343"/>
    </source>
</evidence>
<dbReference type="FunFam" id="3.90.550.10:FF:000046">
    <property type="entry name" value="Mannose-1-phosphate guanylyltransferase (GDP)"/>
    <property type="match status" value="1"/>
</dbReference>
<comment type="caution">
    <text evidence="13">The sequence shown here is derived from an EMBL/GenBank/DDBJ whole genome shotgun (WGS) entry which is preliminary data.</text>
</comment>
<evidence type="ECO:0000256" key="1">
    <source>
        <dbReference type="ARBA" id="ARBA00006115"/>
    </source>
</evidence>
<dbReference type="Proteomes" id="UP000011021">
    <property type="component" value="Unassembled WGS sequence"/>
</dbReference>
<dbReference type="InterPro" id="IPR051161">
    <property type="entry name" value="Mannose-6P_isomerase_type2"/>
</dbReference>
<dbReference type="InterPro" id="IPR014710">
    <property type="entry name" value="RmlC-like_jellyroll"/>
</dbReference>
<dbReference type="PANTHER" id="PTHR46390">
    <property type="entry name" value="MANNOSE-1-PHOSPHATE GUANYLYLTRANSFERASE"/>
    <property type="match status" value="1"/>
</dbReference>